<dbReference type="AlphaFoldDB" id="A0A1H0B9U2"/>
<sequence length="92" mass="10213">MSISLRHIINQMEKHVNELKQLPERSSKVKEHAAAIRALSDLMLDAGETADENQWTPPSQISAPPGFTGTLPKKPQKIDDDEDGNGESIFDF</sequence>
<gene>
    <name evidence="2" type="ORF">SAMN04488137_4421</name>
</gene>
<evidence type="ECO:0000313" key="3">
    <source>
        <dbReference type="Proteomes" id="UP000199544"/>
    </source>
</evidence>
<organism evidence="2 3">
    <name type="scientific">Fictibacillus solisalsi</name>
    <dbReference type="NCBI Taxonomy" id="459525"/>
    <lineage>
        <taxon>Bacteria</taxon>
        <taxon>Bacillati</taxon>
        <taxon>Bacillota</taxon>
        <taxon>Bacilli</taxon>
        <taxon>Bacillales</taxon>
        <taxon>Fictibacillaceae</taxon>
        <taxon>Fictibacillus</taxon>
    </lineage>
</organism>
<dbReference type="RefSeq" id="WP_090238227.1">
    <property type="nucleotide sequence ID" value="NZ_FNHW01000004.1"/>
</dbReference>
<dbReference type="Proteomes" id="UP000199544">
    <property type="component" value="Unassembled WGS sequence"/>
</dbReference>
<protein>
    <recommendedName>
        <fullName evidence="4">YwdI family protein</fullName>
    </recommendedName>
</protein>
<evidence type="ECO:0000256" key="1">
    <source>
        <dbReference type="SAM" id="MobiDB-lite"/>
    </source>
</evidence>
<dbReference type="OrthoDB" id="2361717at2"/>
<accession>A0A1H0B9U2</accession>
<dbReference type="InterPro" id="IPR035218">
    <property type="entry name" value="DUF5327"/>
</dbReference>
<dbReference type="EMBL" id="FNHW01000004">
    <property type="protein sequence ID" value="SDN42372.1"/>
    <property type="molecule type" value="Genomic_DNA"/>
</dbReference>
<keyword evidence="3" id="KW-1185">Reference proteome</keyword>
<evidence type="ECO:0008006" key="4">
    <source>
        <dbReference type="Google" id="ProtNLM"/>
    </source>
</evidence>
<feature type="compositionally biased region" description="Polar residues" evidence="1">
    <location>
        <begin position="52"/>
        <end position="62"/>
    </location>
</feature>
<evidence type="ECO:0000313" key="2">
    <source>
        <dbReference type="EMBL" id="SDN42372.1"/>
    </source>
</evidence>
<proteinExistence type="predicted"/>
<dbReference type="Pfam" id="PF17261">
    <property type="entry name" value="DUF5327"/>
    <property type="match status" value="1"/>
</dbReference>
<dbReference type="STRING" id="459525.SAMN04488137_4421"/>
<name>A0A1H0B9U2_9BACL</name>
<reference evidence="3" key="1">
    <citation type="submission" date="2016-10" db="EMBL/GenBank/DDBJ databases">
        <authorList>
            <person name="Varghese N."/>
            <person name="Submissions S."/>
        </authorList>
    </citation>
    <scope>NUCLEOTIDE SEQUENCE [LARGE SCALE GENOMIC DNA]</scope>
    <source>
        <strain evidence="3">CGMCC 1.6854</strain>
    </source>
</reference>
<feature type="region of interest" description="Disordered" evidence="1">
    <location>
        <begin position="47"/>
        <end position="92"/>
    </location>
</feature>